<evidence type="ECO:0000313" key="3">
    <source>
        <dbReference type="Proteomes" id="UP000632766"/>
    </source>
</evidence>
<dbReference type="EMBL" id="JAECZC010000007">
    <property type="protein sequence ID" value="MBH8561624.1"/>
    <property type="molecule type" value="Genomic_DNA"/>
</dbReference>
<keyword evidence="1" id="KW-0378">Hydrolase</keyword>
<dbReference type="PANTHER" id="PTHR31956">
    <property type="entry name" value="NON-SPECIFIC PHOSPHOLIPASE C4-RELATED"/>
    <property type="match status" value="1"/>
</dbReference>
<keyword evidence="3" id="KW-1185">Reference proteome</keyword>
<dbReference type="Pfam" id="PF04185">
    <property type="entry name" value="Phosphoesterase"/>
    <property type="match status" value="1"/>
</dbReference>
<dbReference type="PANTHER" id="PTHR31956:SF1">
    <property type="entry name" value="NON-SPECIFIC PHOSPHOLIPASE C1"/>
    <property type="match status" value="1"/>
</dbReference>
<evidence type="ECO:0000313" key="2">
    <source>
        <dbReference type="EMBL" id="MBH8561624.1"/>
    </source>
</evidence>
<dbReference type="InterPro" id="IPR017850">
    <property type="entry name" value="Alkaline_phosphatase_core_sf"/>
</dbReference>
<dbReference type="Gene3D" id="3.40.720.10">
    <property type="entry name" value="Alkaline Phosphatase, subunit A"/>
    <property type="match status" value="1"/>
</dbReference>
<dbReference type="AlphaFoldDB" id="A0A8J7HSH5"/>
<gene>
    <name evidence="2" type="ORF">I8748_05430</name>
</gene>
<organism evidence="2 3">
    <name type="scientific">Amazonocrinis nigriterrae CENA67</name>
    <dbReference type="NCBI Taxonomy" id="2794033"/>
    <lineage>
        <taxon>Bacteria</taxon>
        <taxon>Bacillati</taxon>
        <taxon>Cyanobacteriota</taxon>
        <taxon>Cyanophyceae</taxon>
        <taxon>Nostocales</taxon>
        <taxon>Nostocaceae</taxon>
        <taxon>Amazonocrinis</taxon>
        <taxon>Amazonocrinis nigriterrae</taxon>
    </lineage>
</organism>
<comment type="caution">
    <text evidence="2">The sequence shown here is derived from an EMBL/GenBank/DDBJ whole genome shotgun (WGS) entry which is preliminary data.</text>
</comment>
<dbReference type="Proteomes" id="UP000632766">
    <property type="component" value="Unassembled WGS sequence"/>
</dbReference>
<evidence type="ECO:0008006" key="4">
    <source>
        <dbReference type="Google" id="ProtNLM"/>
    </source>
</evidence>
<accession>A0A8J7HSH5</accession>
<dbReference type="GO" id="GO:0042578">
    <property type="term" value="F:phosphoric ester hydrolase activity"/>
    <property type="evidence" value="ECO:0007669"/>
    <property type="project" value="UniProtKB-ARBA"/>
</dbReference>
<dbReference type="SUPFAM" id="SSF53649">
    <property type="entry name" value="Alkaline phosphatase-like"/>
    <property type="match status" value="1"/>
</dbReference>
<protein>
    <recommendedName>
        <fullName evidence="4">Acid phosphatase</fullName>
    </recommendedName>
</protein>
<evidence type="ECO:0000256" key="1">
    <source>
        <dbReference type="ARBA" id="ARBA00022801"/>
    </source>
</evidence>
<proteinExistence type="predicted"/>
<dbReference type="InterPro" id="IPR007312">
    <property type="entry name" value="Phosphoesterase"/>
</dbReference>
<reference evidence="2 3" key="1">
    <citation type="journal article" date="2021" name="Int. J. Syst. Evol. Microbiol.">
        <title>Amazonocrinis nigriterrae gen. nov., sp. nov., Atlanticothrix silvestris gen. nov., sp. nov. and Dendronalium phyllosphericum gen. nov., sp. nov., nostocacean cyanobacteria from Brazilian environments.</title>
        <authorList>
            <person name="Alvarenga D.O."/>
            <person name="Andreote A.P.D."/>
            <person name="Branco L.H.Z."/>
            <person name="Delbaje E."/>
            <person name="Cruz R.B."/>
            <person name="Varani A.M."/>
            <person name="Fiore M.F."/>
        </authorList>
    </citation>
    <scope>NUCLEOTIDE SEQUENCE [LARGE SCALE GENOMIC DNA]</scope>
    <source>
        <strain evidence="2 3">CENA67</strain>
    </source>
</reference>
<dbReference type="RefSeq" id="WP_198123630.1">
    <property type="nucleotide sequence ID" value="NZ_JAECZC010000007.1"/>
</dbReference>
<name>A0A8J7HSH5_9NOST</name>
<sequence length="286" mass="30999">MLRTLRHSWQWIGGMTNGIAVLASIAMSSQATLAGTVPTFDHIVIVIEENHGYSQIIGSSSAPYINSLAQEGANFTNSHGVTHPSQPNYLALFSGSTQGVTNDNCPLTFSGANLATQLQGINLTFTGYSESMPSAGYTGCSYNSLYYRKHNPWVDFTNIASSLNQPFTSFPTTFANLPTVSVVVPNEQNDMHDGTITQGDTWLKNNLDAYVQWAKTHNSLLILTFDEDNGTSSNRIATIFVGAHVKQGAYSENINHYNILRTIEASLGLPGLNNAANATPITDSWQ</sequence>